<sequence>MRPAWRAAGRLSEREREVALAVGQGKPNAVIAGELHPRGDVQDRTWSAAAS</sequence>
<evidence type="ECO:0000313" key="2">
    <source>
        <dbReference type="Proteomes" id="UP001589568"/>
    </source>
</evidence>
<dbReference type="SUPFAM" id="SSF46894">
    <property type="entry name" value="C-terminal effector domain of the bipartite response regulators"/>
    <property type="match status" value="1"/>
</dbReference>
<dbReference type="Proteomes" id="UP001589568">
    <property type="component" value="Unassembled WGS sequence"/>
</dbReference>
<accession>A0ABV5P4K8</accession>
<name>A0ABV5P4K8_9ACTN</name>
<comment type="caution">
    <text evidence="1">The sequence shown here is derived from an EMBL/GenBank/DDBJ whole genome shotgun (WGS) entry which is preliminary data.</text>
</comment>
<dbReference type="Gene3D" id="1.10.10.10">
    <property type="entry name" value="Winged helix-like DNA-binding domain superfamily/Winged helix DNA-binding domain"/>
    <property type="match status" value="1"/>
</dbReference>
<dbReference type="RefSeq" id="WP_345406791.1">
    <property type="nucleotide sequence ID" value="NZ_BAAAXS010000001.1"/>
</dbReference>
<organism evidence="1 2">
    <name type="scientific">Nonomuraea salmonea</name>
    <dbReference type="NCBI Taxonomy" id="46181"/>
    <lineage>
        <taxon>Bacteria</taxon>
        <taxon>Bacillati</taxon>
        <taxon>Actinomycetota</taxon>
        <taxon>Actinomycetes</taxon>
        <taxon>Streptosporangiales</taxon>
        <taxon>Streptosporangiaceae</taxon>
        <taxon>Nonomuraea</taxon>
    </lineage>
</organism>
<dbReference type="InterPro" id="IPR036388">
    <property type="entry name" value="WH-like_DNA-bd_sf"/>
</dbReference>
<keyword evidence="2" id="KW-1185">Reference proteome</keyword>
<protein>
    <recommendedName>
        <fullName evidence="3">HTH luxR-type domain-containing protein</fullName>
    </recommendedName>
</protein>
<gene>
    <name evidence="1" type="ORF">ACFFR3_48860</name>
</gene>
<proteinExistence type="predicted"/>
<reference evidence="1 2" key="1">
    <citation type="submission" date="2024-09" db="EMBL/GenBank/DDBJ databases">
        <authorList>
            <person name="Sun Q."/>
            <person name="Mori K."/>
        </authorList>
    </citation>
    <scope>NUCLEOTIDE SEQUENCE [LARGE SCALE GENOMIC DNA]</scope>
    <source>
        <strain evidence="1 2">JCM 3324</strain>
    </source>
</reference>
<evidence type="ECO:0008006" key="3">
    <source>
        <dbReference type="Google" id="ProtNLM"/>
    </source>
</evidence>
<evidence type="ECO:0000313" key="1">
    <source>
        <dbReference type="EMBL" id="MFB9477457.1"/>
    </source>
</evidence>
<dbReference type="InterPro" id="IPR016032">
    <property type="entry name" value="Sig_transdc_resp-reg_C-effctor"/>
</dbReference>
<dbReference type="EMBL" id="JBHMCF010000062">
    <property type="protein sequence ID" value="MFB9477457.1"/>
    <property type="molecule type" value="Genomic_DNA"/>
</dbReference>